<dbReference type="KEGG" id="mpar:F7D14_01205"/>
<dbReference type="EMBL" id="CP044331">
    <property type="protein sequence ID" value="QGM96241.1"/>
    <property type="molecule type" value="Genomic_DNA"/>
</dbReference>
<accession>A0A6B8M090</accession>
<sequence length="102" mass="10752">MKISSEPQAGGRRADEAAAASELALRALAFISLDEDRLARFIALTGLDASDVRALLGDRHFHLAVLDHLAGDEATLLEFAITESAPPESVGRARRALGGGED</sequence>
<dbReference type="AlphaFoldDB" id="A0A6B8M090"/>
<keyword evidence="2" id="KW-1185">Reference proteome</keyword>
<dbReference type="InterPro" id="IPR021955">
    <property type="entry name" value="DUF3572"/>
</dbReference>
<dbReference type="Proteomes" id="UP000422569">
    <property type="component" value="Chromosome"/>
</dbReference>
<proteinExistence type="predicted"/>
<name>A0A6B8M090_9HYPH</name>
<organism evidence="1 2">
    <name type="scientific">Methylocystis parvus</name>
    <dbReference type="NCBI Taxonomy" id="134"/>
    <lineage>
        <taxon>Bacteria</taxon>
        <taxon>Pseudomonadati</taxon>
        <taxon>Pseudomonadota</taxon>
        <taxon>Alphaproteobacteria</taxon>
        <taxon>Hyphomicrobiales</taxon>
        <taxon>Methylocystaceae</taxon>
        <taxon>Methylocystis</taxon>
    </lineage>
</organism>
<reference evidence="1 2" key="1">
    <citation type="submission" date="2019-09" db="EMBL/GenBank/DDBJ databases">
        <title>Isolation and complete genome sequencing of Methylocystis species.</title>
        <authorList>
            <person name="Rumah B.L."/>
            <person name="Stead C.E."/>
            <person name="Stevens B.C."/>
            <person name="Minton N.P."/>
            <person name="Grosse-Honebrink A."/>
            <person name="Zhang Y."/>
        </authorList>
    </citation>
    <scope>NUCLEOTIDE SEQUENCE [LARGE SCALE GENOMIC DNA]</scope>
    <source>
        <strain evidence="1 2">BRCS2</strain>
    </source>
</reference>
<gene>
    <name evidence="1" type="ORF">F7D14_01205</name>
</gene>
<evidence type="ECO:0000313" key="2">
    <source>
        <dbReference type="Proteomes" id="UP000422569"/>
    </source>
</evidence>
<dbReference type="RefSeq" id="WP_016918874.1">
    <property type="nucleotide sequence ID" value="NZ_CP044331.1"/>
</dbReference>
<dbReference type="Pfam" id="PF12096">
    <property type="entry name" value="DUF3572"/>
    <property type="match status" value="1"/>
</dbReference>
<evidence type="ECO:0000313" key="1">
    <source>
        <dbReference type="EMBL" id="QGM96241.1"/>
    </source>
</evidence>
<protein>
    <submittedName>
        <fullName evidence="1">DUF3572 family protein</fullName>
    </submittedName>
</protein>